<feature type="transmembrane region" description="Helical" evidence="1">
    <location>
        <begin position="256"/>
        <end position="279"/>
    </location>
</feature>
<keyword evidence="4" id="KW-1185">Reference proteome</keyword>
<accession>A0A835QDM0</accession>
<dbReference type="Proteomes" id="UP000639772">
    <property type="component" value="Chromosome 9"/>
</dbReference>
<dbReference type="PANTHER" id="PTHR33918:SF4">
    <property type="entry name" value="ABC-2 TYPE TRANSPORTER DOMAIN-CONTAINING PROTEIN"/>
    <property type="match status" value="1"/>
</dbReference>
<dbReference type="EMBL" id="JADCNM010000009">
    <property type="protein sequence ID" value="KAG0468895.1"/>
    <property type="molecule type" value="Genomic_DNA"/>
</dbReference>
<evidence type="ECO:0000313" key="4">
    <source>
        <dbReference type="Proteomes" id="UP000636800"/>
    </source>
</evidence>
<evidence type="ECO:0000256" key="1">
    <source>
        <dbReference type="SAM" id="Phobius"/>
    </source>
</evidence>
<proteinExistence type="predicted"/>
<keyword evidence="1" id="KW-1133">Transmembrane helix</keyword>
<feature type="transmembrane region" description="Helical" evidence="1">
    <location>
        <begin position="147"/>
        <end position="167"/>
    </location>
</feature>
<organism evidence="2 4">
    <name type="scientific">Vanilla planifolia</name>
    <name type="common">Vanilla</name>
    <dbReference type="NCBI Taxonomy" id="51239"/>
    <lineage>
        <taxon>Eukaryota</taxon>
        <taxon>Viridiplantae</taxon>
        <taxon>Streptophyta</taxon>
        <taxon>Embryophyta</taxon>
        <taxon>Tracheophyta</taxon>
        <taxon>Spermatophyta</taxon>
        <taxon>Magnoliopsida</taxon>
        <taxon>Liliopsida</taxon>
        <taxon>Asparagales</taxon>
        <taxon>Orchidaceae</taxon>
        <taxon>Vanilloideae</taxon>
        <taxon>Vanilleae</taxon>
        <taxon>Vanilla</taxon>
    </lineage>
</organism>
<feature type="transmembrane region" description="Helical" evidence="1">
    <location>
        <begin position="179"/>
        <end position="204"/>
    </location>
</feature>
<name>A0A835QDM0_VANPL</name>
<keyword evidence="1" id="KW-0472">Membrane</keyword>
<feature type="transmembrane region" description="Helical" evidence="1">
    <location>
        <begin position="329"/>
        <end position="350"/>
    </location>
</feature>
<reference evidence="4 5" key="1">
    <citation type="journal article" date="2020" name="Nat. Food">
        <title>A phased Vanilla planifolia genome enables genetic improvement of flavour and production.</title>
        <authorList>
            <person name="Hasing T."/>
            <person name="Tang H."/>
            <person name="Brym M."/>
            <person name="Khazi F."/>
            <person name="Huang T."/>
            <person name="Chambers A.H."/>
        </authorList>
    </citation>
    <scope>NUCLEOTIDE SEQUENCE [LARGE SCALE GENOMIC DNA]</scope>
    <source>
        <tissue evidence="2">Leaf</tissue>
    </source>
</reference>
<comment type="caution">
    <text evidence="2">The sequence shown here is derived from an EMBL/GenBank/DDBJ whole genome shotgun (WGS) entry which is preliminary data.</text>
</comment>
<gene>
    <name evidence="3" type="ORF">HPP92_018223</name>
    <name evidence="2" type="ORF">HPP92_018817</name>
</gene>
<dbReference type="OrthoDB" id="1927955at2759"/>
<dbReference type="PANTHER" id="PTHR33918">
    <property type="entry name" value="OS01G0704200 PROTEIN"/>
    <property type="match status" value="1"/>
</dbReference>
<dbReference type="EMBL" id="JADCNL010000009">
    <property type="protein sequence ID" value="KAG0467237.1"/>
    <property type="molecule type" value="Genomic_DNA"/>
</dbReference>
<keyword evidence="1" id="KW-0812">Transmembrane</keyword>
<protein>
    <submittedName>
        <fullName evidence="2">Uncharacterized protein</fullName>
    </submittedName>
</protein>
<dbReference type="Proteomes" id="UP000636800">
    <property type="component" value="Unassembled WGS sequence"/>
</dbReference>
<evidence type="ECO:0000313" key="5">
    <source>
        <dbReference type="Proteomes" id="UP000639772"/>
    </source>
</evidence>
<sequence>MPSPAICFRLGLSNVHTSPSSSCSHPPLSSRTLFASLHLLKAGNNGWRNRCKPSSISRGELFLSSPFRVGSFLPNSDTAAGREEAVSSPSSNLNFKNTLNSVEVAGRISLEPFRGKSGCVSFSGLTYQFFESRKLVSSPFGDEKGSLIWIVAPVALISSLLLPQFFINNIAAAFLKKKIIADIVASLSSEVIFYIGLASFLMIMDRVQRPYIDFSSKQWSLITGLQGHLSSAFIVMGVKVVAPLLGAYVVWPVVGLPAVVAVLPFVLGCAVQFAVELFLQRRGSSCWHVLPIIFEVYRLYQLNKGAYFLERMLFSMKNARMTMTAVERANALVSMVVLLQVLAVACLWSLSTFLLRLFPSRPVAGNY</sequence>
<evidence type="ECO:0000313" key="3">
    <source>
        <dbReference type="EMBL" id="KAG0468895.1"/>
    </source>
</evidence>
<feature type="transmembrane region" description="Helical" evidence="1">
    <location>
        <begin position="225"/>
        <end position="250"/>
    </location>
</feature>
<evidence type="ECO:0000313" key="2">
    <source>
        <dbReference type="EMBL" id="KAG0467237.1"/>
    </source>
</evidence>
<dbReference type="GO" id="GO:0009507">
    <property type="term" value="C:chloroplast"/>
    <property type="evidence" value="ECO:0007669"/>
    <property type="project" value="TreeGrafter"/>
</dbReference>
<dbReference type="AlphaFoldDB" id="A0A835QDM0"/>